<evidence type="ECO:0000313" key="8">
    <source>
        <dbReference type="Proteomes" id="UP000613580"/>
    </source>
</evidence>
<dbReference type="SUPFAM" id="SSF57850">
    <property type="entry name" value="RING/U-box"/>
    <property type="match status" value="1"/>
</dbReference>
<feature type="region of interest" description="Disordered" evidence="5">
    <location>
        <begin position="562"/>
        <end position="584"/>
    </location>
</feature>
<evidence type="ECO:0000313" key="7">
    <source>
        <dbReference type="EMBL" id="KAF7318814.1"/>
    </source>
</evidence>
<feature type="compositionally biased region" description="Polar residues" evidence="5">
    <location>
        <begin position="569"/>
        <end position="580"/>
    </location>
</feature>
<feature type="region of interest" description="Disordered" evidence="5">
    <location>
        <begin position="413"/>
        <end position="469"/>
    </location>
</feature>
<dbReference type="PANTHER" id="PTHR14155">
    <property type="entry name" value="RING FINGER DOMAIN-CONTAINING"/>
    <property type="match status" value="1"/>
</dbReference>
<dbReference type="SMART" id="SM00184">
    <property type="entry name" value="RING"/>
    <property type="match status" value="1"/>
</dbReference>
<dbReference type="AlphaFoldDB" id="A0A8H6TKJ2"/>
<feature type="compositionally biased region" description="Pro residues" evidence="5">
    <location>
        <begin position="375"/>
        <end position="392"/>
    </location>
</feature>
<dbReference type="EMBL" id="JACAZE010000003">
    <property type="protein sequence ID" value="KAF7318814.1"/>
    <property type="molecule type" value="Genomic_DNA"/>
</dbReference>
<feature type="compositionally biased region" description="Polar residues" evidence="5">
    <location>
        <begin position="192"/>
        <end position="202"/>
    </location>
</feature>
<comment type="caution">
    <text evidence="7">The sequence shown here is derived from an EMBL/GenBank/DDBJ whole genome shotgun (WGS) entry which is preliminary data.</text>
</comment>
<gene>
    <name evidence="7" type="ORF">HMN09_00216700</name>
</gene>
<feature type="compositionally biased region" description="Pro residues" evidence="5">
    <location>
        <begin position="1"/>
        <end position="12"/>
    </location>
</feature>
<accession>A0A8H6TKJ2</accession>
<feature type="compositionally biased region" description="Polar residues" evidence="5">
    <location>
        <begin position="54"/>
        <end position="67"/>
    </location>
</feature>
<keyword evidence="3" id="KW-0862">Zinc</keyword>
<feature type="compositionally biased region" description="Basic residues" evidence="5">
    <location>
        <begin position="459"/>
        <end position="469"/>
    </location>
</feature>
<dbReference type="PROSITE" id="PS50089">
    <property type="entry name" value="ZF_RING_2"/>
    <property type="match status" value="1"/>
</dbReference>
<evidence type="ECO:0000256" key="2">
    <source>
        <dbReference type="ARBA" id="ARBA00022771"/>
    </source>
</evidence>
<evidence type="ECO:0000259" key="6">
    <source>
        <dbReference type="PROSITE" id="PS50089"/>
    </source>
</evidence>
<dbReference type="Pfam" id="PF13639">
    <property type="entry name" value="zf-RING_2"/>
    <property type="match status" value="1"/>
</dbReference>
<feature type="region of interest" description="Disordered" evidence="5">
    <location>
        <begin position="278"/>
        <end position="400"/>
    </location>
</feature>
<feature type="compositionally biased region" description="Basic and acidic residues" evidence="5">
    <location>
        <begin position="318"/>
        <end position="328"/>
    </location>
</feature>
<dbReference type="InterPro" id="IPR053238">
    <property type="entry name" value="RING-H2_zinc_finger"/>
</dbReference>
<organism evidence="7 8">
    <name type="scientific">Mycena chlorophos</name>
    <name type="common">Agaric fungus</name>
    <name type="synonym">Agaricus chlorophos</name>
    <dbReference type="NCBI Taxonomy" id="658473"/>
    <lineage>
        <taxon>Eukaryota</taxon>
        <taxon>Fungi</taxon>
        <taxon>Dikarya</taxon>
        <taxon>Basidiomycota</taxon>
        <taxon>Agaricomycotina</taxon>
        <taxon>Agaricomycetes</taxon>
        <taxon>Agaricomycetidae</taxon>
        <taxon>Agaricales</taxon>
        <taxon>Marasmiineae</taxon>
        <taxon>Mycenaceae</taxon>
        <taxon>Mycena</taxon>
    </lineage>
</organism>
<keyword evidence="1" id="KW-0479">Metal-binding</keyword>
<sequence>MPPAPADNPPITPYLTHSLTHHGQVTLVPADNNGRRRKAREHAASPRGAPNRLSVFQASSPTRSTTAGGLLSRIRRGSRHEESLDDIPDYPPPSFQEAMATPSVSAASTTTLGRSQPDESDSESDDDLSLDVVERASTRGRGVLDSDPDDTGYAQSTNQPRPQKRHMSLSPLRTLFPSRNNSNGSSHRESAYTLNTIGSPQSLAFPRNSPHSRSTTSLRGSGEPSPPASPSIRSENPLGSRRFFSHKGKGREGREALSSWEIVESQWPPMPVVSIAPERGVVPERAPQTPATPSPTVSLPFQRAFPREKAVPIVSSPFRDRERERERNQQQPPAPVPQNNHEPPPIVTVRSRMTPPSSASPATPPDASPVRTKKPPPPPPPPKRKAPLPPTSSPLRDSVAPDVDLDRAMRTPLPLTPVTASPPFSLPFSRPASPLGREITPNKVDEPPSSSVDSEGHYHHYPGRPLPRRPRVIVDSTYAPHPAFPSVEIPLRPPHVPEGMLIDLEGDELATPVAPLVDLDETPTVANGSHSLVDELLAEFEETPTATSSPITQLSESLHVLSPAPTPAEDTQSQSESNRQSTASSIIEIASSSTSSNTNDEGYLEITDLDVLLARIEDEQMQRDGANYEAMLMMADFIGPARAPRPTVTNDSSLLLSGQIDVARRRVLKDGRVKLKLQLVVGATPNATASHVQKGKGRTITVDRCGICLSQFRGAQAARASERCGHVYHSRCLGRWIVKSRTCPLCRIAVREA</sequence>
<feature type="compositionally biased region" description="Low complexity" evidence="5">
    <location>
        <begin position="98"/>
        <end position="111"/>
    </location>
</feature>
<evidence type="ECO:0000256" key="1">
    <source>
        <dbReference type="ARBA" id="ARBA00022723"/>
    </source>
</evidence>
<reference evidence="7" key="1">
    <citation type="submission" date="2020-05" db="EMBL/GenBank/DDBJ databases">
        <title>Mycena genomes resolve the evolution of fungal bioluminescence.</title>
        <authorList>
            <person name="Tsai I.J."/>
        </authorList>
    </citation>
    <scope>NUCLEOTIDE SEQUENCE</scope>
    <source>
        <strain evidence="7">110903Hualien_Pintung</strain>
    </source>
</reference>
<feature type="compositionally biased region" description="Polar residues" evidence="5">
    <location>
        <begin position="289"/>
        <end position="299"/>
    </location>
</feature>
<dbReference type="PANTHER" id="PTHR14155:SF627">
    <property type="entry name" value="OS06G0192800 PROTEIN"/>
    <property type="match status" value="1"/>
</dbReference>
<proteinExistence type="predicted"/>
<dbReference type="OrthoDB" id="8062037at2759"/>
<feature type="region of interest" description="Disordered" evidence="5">
    <location>
        <begin position="1"/>
        <end position="257"/>
    </location>
</feature>
<protein>
    <submittedName>
        <fullName evidence="7">RING-type domain-containing protein</fullName>
    </submittedName>
</protein>
<feature type="compositionally biased region" description="Acidic residues" evidence="5">
    <location>
        <begin position="118"/>
        <end position="129"/>
    </location>
</feature>
<dbReference type="InterPro" id="IPR013083">
    <property type="entry name" value="Znf_RING/FYVE/PHD"/>
</dbReference>
<dbReference type="Proteomes" id="UP000613580">
    <property type="component" value="Unassembled WGS sequence"/>
</dbReference>
<keyword evidence="2 4" id="KW-0863">Zinc-finger</keyword>
<feature type="compositionally biased region" description="Polar residues" evidence="5">
    <location>
        <begin position="209"/>
        <end position="219"/>
    </location>
</feature>
<dbReference type="GO" id="GO:0008270">
    <property type="term" value="F:zinc ion binding"/>
    <property type="evidence" value="ECO:0007669"/>
    <property type="project" value="UniProtKB-KW"/>
</dbReference>
<evidence type="ECO:0000256" key="4">
    <source>
        <dbReference type="PROSITE-ProRule" id="PRU00175"/>
    </source>
</evidence>
<feature type="compositionally biased region" description="Pro residues" evidence="5">
    <location>
        <begin position="332"/>
        <end position="346"/>
    </location>
</feature>
<evidence type="ECO:0000256" key="3">
    <source>
        <dbReference type="ARBA" id="ARBA00022833"/>
    </source>
</evidence>
<dbReference type="InterPro" id="IPR001841">
    <property type="entry name" value="Znf_RING"/>
</dbReference>
<evidence type="ECO:0000256" key="5">
    <source>
        <dbReference type="SAM" id="MobiDB-lite"/>
    </source>
</evidence>
<keyword evidence="8" id="KW-1185">Reference proteome</keyword>
<feature type="domain" description="RING-type" evidence="6">
    <location>
        <begin position="705"/>
        <end position="747"/>
    </location>
</feature>
<name>A0A8H6TKJ2_MYCCL</name>
<dbReference type="Gene3D" id="3.30.40.10">
    <property type="entry name" value="Zinc/RING finger domain, C3HC4 (zinc finger)"/>
    <property type="match status" value="1"/>
</dbReference>